<feature type="chain" id="PRO_5034191084" evidence="6">
    <location>
        <begin position="20"/>
        <end position="1337"/>
    </location>
</feature>
<keyword evidence="8" id="KW-1185">Reference proteome</keyword>
<evidence type="ECO:0000313" key="9">
    <source>
        <dbReference type="RefSeq" id="XP_022332613.1"/>
    </source>
</evidence>
<evidence type="ECO:0000256" key="6">
    <source>
        <dbReference type="SAM" id="SignalP"/>
    </source>
</evidence>
<feature type="transmembrane region" description="Helical" evidence="5">
    <location>
        <begin position="1254"/>
        <end position="1273"/>
    </location>
</feature>
<accession>A0A8B8DYE2</accession>
<evidence type="ECO:0000313" key="8">
    <source>
        <dbReference type="Proteomes" id="UP000694844"/>
    </source>
</evidence>
<reference evidence="9" key="1">
    <citation type="submission" date="2025-08" db="UniProtKB">
        <authorList>
            <consortium name="RefSeq"/>
        </authorList>
    </citation>
    <scope>IDENTIFICATION</scope>
    <source>
        <tissue evidence="9">Whole sample</tissue>
    </source>
</reference>
<dbReference type="KEGG" id="cvn:111130158"/>
<feature type="transmembrane region" description="Helical" evidence="5">
    <location>
        <begin position="1279"/>
        <end position="1302"/>
    </location>
</feature>
<dbReference type="Proteomes" id="UP000694844">
    <property type="component" value="Chromosome 4"/>
</dbReference>
<keyword evidence="3 5" id="KW-1133">Transmembrane helix</keyword>
<organism evidence="8 9">
    <name type="scientific">Crassostrea virginica</name>
    <name type="common">Eastern oyster</name>
    <dbReference type="NCBI Taxonomy" id="6565"/>
    <lineage>
        <taxon>Eukaryota</taxon>
        <taxon>Metazoa</taxon>
        <taxon>Spiralia</taxon>
        <taxon>Lophotrochozoa</taxon>
        <taxon>Mollusca</taxon>
        <taxon>Bivalvia</taxon>
        <taxon>Autobranchia</taxon>
        <taxon>Pteriomorphia</taxon>
        <taxon>Ostreida</taxon>
        <taxon>Ostreoidea</taxon>
        <taxon>Ostreidae</taxon>
        <taxon>Crassostrea</taxon>
    </lineage>
</organism>
<dbReference type="PANTHER" id="PTHR45902:SF1">
    <property type="entry name" value="LATROPHILIN RECEPTOR-LIKE PROTEIN A"/>
    <property type="match status" value="1"/>
</dbReference>
<evidence type="ECO:0000256" key="4">
    <source>
        <dbReference type="ARBA" id="ARBA00023136"/>
    </source>
</evidence>
<gene>
    <name evidence="9" type="primary">LOC111130158</name>
</gene>
<comment type="subcellular location">
    <subcellularLocation>
        <location evidence="1">Membrane</location>
        <topology evidence="1">Multi-pass membrane protein</topology>
    </subcellularLocation>
</comment>
<keyword evidence="2 5" id="KW-0812">Transmembrane</keyword>
<proteinExistence type="predicted"/>
<dbReference type="CDD" id="cd15039">
    <property type="entry name" value="7tmB3_Methuselah-like"/>
    <property type="match status" value="1"/>
</dbReference>
<feature type="transmembrane region" description="Helical" evidence="5">
    <location>
        <begin position="1119"/>
        <end position="1149"/>
    </location>
</feature>
<keyword evidence="6" id="KW-0732">Signal</keyword>
<evidence type="ECO:0000256" key="1">
    <source>
        <dbReference type="ARBA" id="ARBA00004141"/>
    </source>
</evidence>
<dbReference type="Gene3D" id="1.20.1070.10">
    <property type="entry name" value="Rhodopsin 7-helix transmembrane proteins"/>
    <property type="match status" value="1"/>
</dbReference>
<dbReference type="InterPro" id="IPR053231">
    <property type="entry name" value="GPCR_LN-TM7"/>
</dbReference>
<dbReference type="InterPro" id="IPR017981">
    <property type="entry name" value="GPCR_2-like_7TM"/>
</dbReference>
<keyword evidence="4 5" id="KW-0472">Membrane</keyword>
<dbReference type="GO" id="GO:0007166">
    <property type="term" value="P:cell surface receptor signaling pathway"/>
    <property type="evidence" value="ECO:0007669"/>
    <property type="project" value="InterPro"/>
</dbReference>
<evidence type="ECO:0000256" key="2">
    <source>
        <dbReference type="ARBA" id="ARBA00022692"/>
    </source>
</evidence>
<feature type="transmembrane region" description="Helical" evidence="5">
    <location>
        <begin position="1059"/>
        <end position="1082"/>
    </location>
</feature>
<dbReference type="PANTHER" id="PTHR45902">
    <property type="entry name" value="LATROPHILIN RECEPTOR-LIKE PROTEIN A"/>
    <property type="match status" value="1"/>
</dbReference>
<evidence type="ECO:0000256" key="3">
    <source>
        <dbReference type="ARBA" id="ARBA00022989"/>
    </source>
</evidence>
<dbReference type="GeneID" id="111130158"/>
<dbReference type="GO" id="GO:0016020">
    <property type="term" value="C:membrane"/>
    <property type="evidence" value="ECO:0007669"/>
    <property type="project" value="UniProtKB-SubCell"/>
</dbReference>
<sequence>MMGSSVVVLLFSLLITCRTSEINLDNNNENSKDIVFNFNITHILLQSILLCGPEIICNKSILTSFHIPPLPFDGTTRCERCLCNEECASRFPPKNCCPDVYFRHGLRECQELNILSREHDFRYAVSSCPVGTNDQLSLDCSRNRSRVNLLFNPPVSSNVSYVAYKNKYCASCNNASELVDWNVRFRCSSDPDFNYLSTYQEIIDLAIAESCDILYLSPVTYLDNCQDNENVISTCNVSGTWMKYDEQIDKACLSSYAYSIGVVDIFKNIFCSMCNPPKFEKSLISQDCGNSTSVYKNMCSTFPVSEASSPYKNFFCFLCDSDGNHSIFFTDVNFRSAEEERSTGDFPNKYNSFQVTIFFDYIDENVNLYVNQFLEKSTLENTKATTIFTDISLAVNQSNPICTPTYNSFIPPWLEPIRPPSLHLPSYFNVKEQANDVTAIKFSSINVSSLILKSFAFTKHGACIDGLLPNYTKSLQLPCSCSIGCTSDCCDDFAFKQPWVCIDNRYQRDGDVKDFLAIGGCLQDKTIEHMCMENYTSHFYFAFPVSSSLGNFESYVNIFCYLCNKDKRNDDMMQNIYNAASKVRVWPLILDCKTYINYRNFRSLKQLLNYANKVSCVSSFSPPADVQKCHNKCDENQSKAIKKCNVSGTWESFDQDVLLACEYAEIFRFPMIEIMNVIYKNKFCRLCNPFKDSEVPIYCEGLSGNIALACRELPSVQTCFPFKNAFCGSCDNDTSSHDCYTIPKDPHIEITGIVGTPNPPEPPPISFRKVFSLTAYDTTSLRNLRGFSCSQYQMFDDSQQLCRNLTCFPGKHLINNTCKFLLPVSSNLRFAIGLRISLPKFISVNVTIYEALDTTKDWIFEKVKSVLETVVLVEDLILMTFENCNQPFYKLRDIYVYIKINIPHNIQREEIETQLLNLNKTFSDLILSYENLHSIRTPMKLVNISRSQESILLPSILQELDTTKVCVDSTGTPYVSSKARTVVVSSLLSCKQVIVKSKESDDVLSSLRKEFSFPGGNVSFYSFESTDNGDFRVCVQDLSYFTRLQSEEPVKKHISTLEILTLVCLAVSLVALLITFITYSLFSSLRTIPGLNNMCLVLSLFLAQLMLIVMPFLQSTGTGHIIVFCLSHFSWLATFFWFQVCSFHMFRVFTSKSRSSFQKSHTKKIIIKYALYGFGIPALIVSANIIITFIVTKGNHSGYDNMSTLLTYKVAFIVTLLVPLGFVCITNLVFYVLTAYKIYSTPQVENKTGNKMHFSVYVKLFTLTGLSWLLQIIDIFLVITFLSYVVSVLNGLQGLFIFISYVCNRRVWRLYTDKYTRKKPLQIQTSSSNSKTGNTSL</sequence>
<feature type="transmembrane region" description="Helical" evidence="5">
    <location>
        <begin position="1211"/>
        <end position="1233"/>
    </location>
</feature>
<evidence type="ECO:0000256" key="5">
    <source>
        <dbReference type="SAM" id="Phobius"/>
    </source>
</evidence>
<dbReference type="RefSeq" id="XP_022332613.1">
    <property type="nucleotide sequence ID" value="XM_022476905.1"/>
</dbReference>
<protein>
    <submittedName>
        <fullName evidence="9">Uncharacterized protein LOC111130158 isoform X1</fullName>
    </submittedName>
</protein>
<feature type="signal peptide" evidence="6">
    <location>
        <begin position="1"/>
        <end position="19"/>
    </location>
</feature>
<feature type="domain" description="G-protein coupled receptors family 2 profile 2" evidence="7">
    <location>
        <begin position="1057"/>
        <end position="1305"/>
    </location>
</feature>
<feature type="transmembrane region" description="Helical" evidence="5">
    <location>
        <begin position="1094"/>
        <end position="1113"/>
    </location>
</feature>
<feature type="transmembrane region" description="Helical" evidence="5">
    <location>
        <begin position="1169"/>
        <end position="1191"/>
    </location>
</feature>
<dbReference type="InterPro" id="IPR000832">
    <property type="entry name" value="GPCR_2_secretin-like"/>
</dbReference>
<evidence type="ECO:0000259" key="7">
    <source>
        <dbReference type="PROSITE" id="PS50261"/>
    </source>
</evidence>
<name>A0A8B8DYE2_CRAVI</name>
<dbReference type="GO" id="GO:0004930">
    <property type="term" value="F:G protein-coupled receptor activity"/>
    <property type="evidence" value="ECO:0007669"/>
    <property type="project" value="InterPro"/>
</dbReference>
<dbReference type="Pfam" id="PF00002">
    <property type="entry name" value="7tm_2"/>
    <property type="match status" value="1"/>
</dbReference>
<dbReference type="OrthoDB" id="10051649at2759"/>
<dbReference type="PROSITE" id="PS50261">
    <property type="entry name" value="G_PROTEIN_RECEP_F2_4"/>
    <property type="match status" value="1"/>
</dbReference>